<evidence type="ECO:0000259" key="2">
    <source>
        <dbReference type="Pfam" id="PF08241"/>
    </source>
</evidence>
<dbReference type="InterPro" id="IPR029063">
    <property type="entry name" value="SAM-dependent_MTases_sf"/>
</dbReference>
<protein>
    <recommendedName>
        <fullName evidence="2">Methyltransferase type 11 domain-containing protein</fullName>
    </recommendedName>
</protein>
<sequence length="671" mass="74539">MNRNAAPIPEPAADLPPDIGENTAGAIPAAQSPEEGGADVLFGETHLRQENPAESGAFGEKMHISPEQYYQRVLPRYYIPSDEKILEAEKSGLDLVTILFNANTGHAVEVRAEIGSGVRKEVQDARKRLSGESLQSGYREIHKKALGTLYGELPENIRGDFSDGALELRYTTICRQPGDCGPTKERLGMSAFPEESRVATAAEMIDFAGTDWEELLGDEPFVLDATKNETLPPTNAATHKSTRTKGAALPKTLVNDLQKFRYALGRAMTTGDKKEWDDISREYAELMDHLPQYWEYRFAVQDLIARVKKGEIEGMPKTILSVASGPHVEAQAHMDLEYLYEASGLTKPEIFNLDISTAMIKKGEDKFEGQAVRLEKKDYWDIPKNVVGDMLRLPIKDDAFEMVECSSLDNLLKRAPKDVDTALGEMVRVLKADGLLRIVHKELLPETFFAKLSAHGLALLTAPHTTFHAHPGFLEQLERTRGKKFLERSKQKIFRGAEYILAQKSAADPKHKAAVFLPNDITETTEAPVATNDAEKAAHIKDALGYFLDMEGGGQLFNTHNRRSRKRKQVPYKALRKAIVYGAAKSLIEDADGGLVMKNGKPLSLKNKLAHYTDRKEETGSGTIALEEIALLDRPYREELLQKYAPFIYKELHDAGVFRGKGARPALTANN</sequence>
<dbReference type="Pfam" id="PF08241">
    <property type="entry name" value="Methyltransf_11"/>
    <property type="match status" value="1"/>
</dbReference>
<dbReference type="GO" id="GO:0008757">
    <property type="term" value="F:S-adenosylmethionine-dependent methyltransferase activity"/>
    <property type="evidence" value="ECO:0007669"/>
    <property type="project" value="InterPro"/>
</dbReference>
<accession>A0A1G2DFI2</accession>
<organism evidence="3 4">
    <name type="scientific">Candidatus Lloydbacteria bacterium RIFCSPHIGHO2_02_FULL_54_17</name>
    <dbReference type="NCBI Taxonomy" id="1798664"/>
    <lineage>
        <taxon>Bacteria</taxon>
        <taxon>Candidatus Lloydiibacteriota</taxon>
    </lineage>
</organism>
<gene>
    <name evidence="3" type="ORF">A3C93_00965</name>
</gene>
<feature type="region of interest" description="Disordered" evidence="1">
    <location>
        <begin position="226"/>
        <end position="245"/>
    </location>
</feature>
<dbReference type="AlphaFoldDB" id="A0A1G2DFI2"/>
<dbReference type="STRING" id="1798664.A3C93_00965"/>
<reference evidence="3 4" key="1">
    <citation type="journal article" date="2016" name="Nat. Commun.">
        <title>Thousands of microbial genomes shed light on interconnected biogeochemical processes in an aquifer system.</title>
        <authorList>
            <person name="Anantharaman K."/>
            <person name="Brown C.T."/>
            <person name="Hug L.A."/>
            <person name="Sharon I."/>
            <person name="Castelle C.J."/>
            <person name="Probst A.J."/>
            <person name="Thomas B.C."/>
            <person name="Singh A."/>
            <person name="Wilkins M.J."/>
            <person name="Karaoz U."/>
            <person name="Brodie E.L."/>
            <person name="Williams K.H."/>
            <person name="Hubbard S.S."/>
            <person name="Banfield J.F."/>
        </authorList>
    </citation>
    <scope>NUCLEOTIDE SEQUENCE [LARGE SCALE GENOMIC DNA]</scope>
</reference>
<feature type="compositionally biased region" description="Polar residues" evidence="1">
    <location>
        <begin position="228"/>
        <end position="239"/>
    </location>
</feature>
<dbReference type="SUPFAM" id="SSF53335">
    <property type="entry name" value="S-adenosyl-L-methionine-dependent methyltransferases"/>
    <property type="match status" value="1"/>
</dbReference>
<evidence type="ECO:0000256" key="1">
    <source>
        <dbReference type="SAM" id="MobiDB-lite"/>
    </source>
</evidence>
<comment type="caution">
    <text evidence="3">The sequence shown here is derived from an EMBL/GenBank/DDBJ whole genome shotgun (WGS) entry which is preliminary data.</text>
</comment>
<evidence type="ECO:0000313" key="4">
    <source>
        <dbReference type="Proteomes" id="UP000178636"/>
    </source>
</evidence>
<feature type="region of interest" description="Disordered" evidence="1">
    <location>
        <begin position="1"/>
        <end position="40"/>
    </location>
</feature>
<name>A0A1G2DFI2_9BACT</name>
<dbReference type="Gene3D" id="3.40.50.150">
    <property type="entry name" value="Vaccinia Virus protein VP39"/>
    <property type="match status" value="1"/>
</dbReference>
<proteinExistence type="predicted"/>
<dbReference type="EMBL" id="MHLO01000032">
    <property type="protein sequence ID" value="OGZ11558.1"/>
    <property type="molecule type" value="Genomic_DNA"/>
</dbReference>
<dbReference type="Proteomes" id="UP000178636">
    <property type="component" value="Unassembled WGS sequence"/>
</dbReference>
<feature type="domain" description="Methyltransferase type 11" evidence="2">
    <location>
        <begin position="348"/>
        <end position="437"/>
    </location>
</feature>
<evidence type="ECO:0000313" key="3">
    <source>
        <dbReference type="EMBL" id="OGZ11558.1"/>
    </source>
</evidence>
<dbReference type="InterPro" id="IPR013216">
    <property type="entry name" value="Methyltransf_11"/>
</dbReference>